<feature type="domain" description="Serine aminopeptidase S33" evidence="2">
    <location>
        <begin position="207"/>
        <end position="253"/>
    </location>
</feature>
<dbReference type="STRING" id="1184267.A11Q_293"/>
<name>M4V5S1_9BACT</name>
<dbReference type="OrthoDB" id="5291804at2"/>
<dbReference type="RefSeq" id="WP_015469003.1">
    <property type="nucleotide sequence ID" value="NC_020813.1"/>
</dbReference>
<gene>
    <name evidence="3" type="ORF">A11Q_293</name>
</gene>
<dbReference type="Pfam" id="PF00561">
    <property type="entry name" value="Abhydrolase_1"/>
    <property type="match status" value="1"/>
</dbReference>
<dbReference type="InterPro" id="IPR000073">
    <property type="entry name" value="AB_hydrolase_1"/>
</dbReference>
<dbReference type="Pfam" id="PF12146">
    <property type="entry name" value="Hydrolase_4"/>
    <property type="match status" value="1"/>
</dbReference>
<evidence type="ECO:0000313" key="3">
    <source>
        <dbReference type="EMBL" id="AGH94513.1"/>
    </source>
</evidence>
<evidence type="ECO:0000313" key="4">
    <source>
        <dbReference type="Proteomes" id="UP000012040"/>
    </source>
</evidence>
<protein>
    <recommendedName>
        <fullName evidence="5">Serine aminopeptidase S33 domain-containing protein</fullName>
    </recommendedName>
</protein>
<dbReference type="HOGENOM" id="CLU_029375_2_1_7"/>
<dbReference type="PANTHER" id="PTHR12277">
    <property type="entry name" value="ALPHA/BETA HYDROLASE DOMAIN-CONTAINING PROTEIN"/>
    <property type="match status" value="1"/>
</dbReference>
<sequence>MTILLALLAVSVSSVFYFQPSLMFHPVEIPQDYVFQFATPFEEKFIPYGKKDRKIHALLFQPSKTDCRMLYFHGNGGSLNTWGLVGEELALRLNCQVLIVDYPGFGKSSASVPSNEEDLNLSADAALSFFIQETASGTAAGKPLILYGRSLGSGLATRLAVNPEVKAIVLESPYTSIKAMAKLLVPIVPSFMVRYDIDNKKNLTSLAQSANAQVPILIFHGTQDRVVPYSHSEELVQMVPSAKFITIEGGDHNNLPIYPQYWAELIRFMNGTVSMSRAGASAANQ</sequence>
<dbReference type="PANTHER" id="PTHR12277:SF81">
    <property type="entry name" value="PROTEIN ABHD13"/>
    <property type="match status" value="1"/>
</dbReference>
<feature type="domain" description="AB hydrolase-1" evidence="1">
    <location>
        <begin position="69"/>
        <end position="202"/>
    </location>
</feature>
<evidence type="ECO:0000259" key="1">
    <source>
        <dbReference type="Pfam" id="PF00561"/>
    </source>
</evidence>
<dbReference type="InterPro" id="IPR022742">
    <property type="entry name" value="Hydrolase_4"/>
</dbReference>
<dbReference type="AlphaFoldDB" id="M4V5S1"/>
<dbReference type="Proteomes" id="UP000012040">
    <property type="component" value="Chromosome"/>
</dbReference>
<evidence type="ECO:0008006" key="5">
    <source>
        <dbReference type="Google" id="ProtNLM"/>
    </source>
</evidence>
<dbReference type="eggNOG" id="COG1073">
    <property type="taxonomic scope" value="Bacteria"/>
</dbReference>
<keyword evidence="4" id="KW-1185">Reference proteome</keyword>
<dbReference type="KEGG" id="bex:A11Q_293"/>
<dbReference type="InterPro" id="IPR029058">
    <property type="entry name" value="AB_hydrolase_fold"/>
</dbReference>
<dbReference type="Gene3D" id="3.40.50.1820">
    <property type="entry name" value="alpha/beta hydrolase"/>
    <property type="match status" value="1"/>
</dbReference>
<proteinExistence type="predicted"/>
<dbReference type="EMBL" id="CP003537">
    <property type="protein sequence ID" value="AGH94513.1"/>
    <property type="molecule type" value="Genomic_DNA"/>
</dbReference>
<dbReference type="SUPFAM" id="SSF53474">
    <property type="entry name" value="alpha/beta-Hydrolases"/>
    <property type="match status" value="1"/>
</dbReference>
<reference evidence="3 4" key="1">
    <citation type="journal article" date="2013" name="ISME J.">
        <title>By their genes ye shall know them: genomic signatures of predatory bacteria.</title>
        <authorList>
            <person name="Pasternak Z."/>
            <person name="Pietrokovski S."/>
            <person name="Rotem O."/>
            <person name="Gophna U."/>
            <person name="Lurie-Weinberger M.N."/>
            <person name="Jurkevitch E."/>
        </authorList>
    </citation>
    <scope>NUCLEOTIDE SEQUENCE [LARGE SCALE GENOMIC DNA]</scope>
    <source>
        <strain evidence="3 4">JSS</strain>
    </source>
</reference>
<evidence type="ECO:0000259" key="2">
    <source>
        <dbReference type="Pfam" id="PF12146"/>
    </source>
</evidence>
<accession>M4V5S1</accession>
<organism evidence="3 4">
    <name type="scientific">Pseudobdellovibrio exovorus JSS</name>
    <dbReference type="NCBI Taxonomy" id="1184267"/>
    <lineage>
        <taxon>Bacteria</taxon>
        <taxon>Pseudomonadati</taxon>
        <taxon>Bdellovibrionota</taxon>
        <taxon>Bdellovibrionia</taxon>
        <taxon>Bdellovibrionales</taxon>
        <taxon>Pseudobdellovibrionaceae</taxon>
        <taxon>Pseudobdellovibrio</taxon>
    </lineage>
</organism>